<sequence>MDRTSALKVIVDESLLARVPGYVLGLIAVPVVDVAAAAPEVDDLLTAAEDAVHGLSLGKAEVSALPPIAAWRDAYRSVDVNPNRFPCAAESVLRRVAKGDRLPRINALVNLCNAVSLDSRLPVASCDVGDITGELAVRLAHGGETYLPLGAPEAPEHPEPGEVVYADAQDRAHSRRWNWRQSEVIRTDVGRRRLLLTVEAVHEGGRADVERALDRLAAALDALGAVRQRPVVLDAAEPGAELFVPEQDVPEQDVPVQDVPERSVPEQSAAESTAGPSVVAG</sequence>
<dbReference type="SUPFAM" id="SSF56037">
    <property type="entry name" value="PheT/TilS domain"/>
    <property type="match status" value="1"/>
</dbReference>
<evidence type="ECO:0000259" key="2">
    <source>
        <dbReference type="SMART" id="SM00873"/>
    </source>
</evidence>
<keyword evidence="4" id="KW-1185">Reference proteome</keyword>
<accession>A0ABZ1U403</accession>
<proteinExistence type="predicted"/>
<dbReference type="Pfam" id="PF03483">
    <property type="entry name" value="B3_4"/>
    <property type="match status" value="1"/>
</dbReference>
<dbReference type="EMBL" id="CP108110">
    <property type="protein sequence ID" value="WUQ84871.1"/>
    <property type="molecule type" value="Genomic_DNA"/>
</dbReference>
<evidence type="ECO:0000313" key="4">
    <source>
        <dbReference type="Proteomes" id="UP001432222"/>
    </source>
</evidence>
<feature type="region of interest" description="Disordered" evidence="1">
    <location>
        <begin position="242"/>
        <end position="281"/>
    </location>
</feature>
<dbReference type="GO" id="GO:0016874">
    <property type="term" value="F:ligase activity"/>
    <property type="evidence" value="ECO:0007669"/>
    <property type="project" value="UniProtKB-KW"/>
</dbReference>
<dbReference type="SMART" id="SM00873">
    <property type="entry name" value="B3_4"/>
    <property type="match status" value="1"/>
</dbReference>
<dbReference type="InterPro" id="IPR005146">
    <property type="entry name" value="B3/B4_tRNA-bd"/>
</dbReference>
<gene>
    <name evidence="3" type="ORF">OHA16_18990</name>
</gene>
<dbReference type="Gene3D" id="3.50.40.10">
    <property type="entry name" value="Phenylalanyl-trna Synthetase, Chain B, domain 3"/>
    <property type="match status" value="1"/>
</dbReference>
<dbReference type="PANTHER" id="PTHR39209">
    <property type="match status" value="1"/>
</dbReference>
<feature type="domain" description="B3/B4 tRNA-binding" evidence="2">
    <location>
        <begin position="69"/>
        <end position="225"/>
    </location>
</feature>
<dbReference type="PANTHER" id="PTHR39209:SF2">
    <property type="entry name" value="CYTOPLASMIC PROTEIN"/>
    <property type="match status" value="1"/>
</dbReference>
<organism evidence="3 4">
    <name type="scientific">Kitasatospora purpeofusca</name>
    <dbReference type="NCBI Taxonomy" id="67352"/>
    <lineage>
        <taxon>Bacteria</taxon>
        <taxon>Bacillati</taxon>
        <taxon>Actinomycetota</taxon>
        <taxon>Actinomycetes</taxon>
        <taxon>Kitasatosporales</taxon>
        <taxon>Streptomycetaceae</taxon>
        <taxon>Kitasatospora</taxon>
    </lineage>
</organism>
<keyword evidence="3" id="KW-0436">Ligase</keyword>
<protein>
    <submittedName>
        <fullName evidence="3">Phenylalanine--tRNA ligase beta subunit-related protein</fullName>
    </submittedName>
</protein>
<dbReference type="Proteomes" id="UP001432222">
    <property type="component" value="Chromosome"/>
</dbReference>
<feature type="compositionally biased region" description="Polar residues" evidence="1">
    <location>
        <begin position="265"/>
        <end position="275"/>
    </location>
</feature>
<name>A0ABZ1U403_9ACTN</name>
<reference evidence="3" key="1">
    <citation type="submission" date="2022-10" db="EMBL/GenBank/DDBJ databases">
        <title>The complete genomes of actinobacterial strains from the NBC collection.</title>
        <authorList>
            <person name="Joergensen T.S."/>
            <person name="Alvarez Arevalo M."/>
            <person name="Sterndorff E.B."/>
            <person name="Faurdal D."/>
            <person name="Vuksanovic O."/>
            <person name="Mourched A.-S."/>
            <person name="Charusanti P."/>
            <person name="Shaw S."/>
            <person name="Blin K."/>
            <person name="Weber T."/>
        </authorList>
    </citation>
    <scope>NUCLEOTIDE SEQUENCE</scope>
    <source>
        <strain evidence="3">NBC_00222</strain>
    </source>
</reference>
<evidence type="ECO:0000313" key="3">
    <source>
        <dbReference type="EMBL" id="WUQ84871.1"/>
    </source>
</evidence>
<dbReference type="RefSeq" id="WP_328955692.1">
    <property type="nucleotide sequence ID" value="NZ_CP108110.1"/>
</dbReference>
<feature type="compositionally biased region" description="Low complexity" evidence="1">
    <location>
        <begin position="244"/>
        <end position="258"/>
    </location>
</feature>
<evidence type="ECO:0000256" key="1">
    <source>
        <dbReference type="SAM" id="MobiDB-lite"/>
    </source>
</evidence>
<dbReference type="InterPro" id="IPR020825">
    <property type="entry name" value="Phe-tRNA_synthase-like_B3/B4"/>
</dbReference>